<feature type="transmembrane region" description="Helical" evidence="1">
    <location>
        <begin position="37"/>
        <end position="57"/>
    </location>
</feature>
<protein>
    <submittedName>
        <fullName evidence="3">Uncharacterized membrane protein</fullName>
    </submittedName>
</protein>
<dbReference type="RefSeq" id="WP_091688339.1">
    <property type="nucleotide sequence ID" value="NZ_CAAGSJ010000004.1"/>
</dbReference>
<feature type="transmembrane region" description="Helical" evidence="1">
    <location>
        <begin position="96"/>
        <end position="116"/>
    </location>
</feature>
<feature type="transmembrane region" description="Helical" evidence="1">
    <location>
        <begin position="153"/>
        <end position="174"/>
    </location>
</feature>
<feature type="transmembrane region" description="Helical" evidence="1">
    <location>
        <begin position="12"/>
        <end position="31"/>
    </location>
</feature>
<name>A0A1H9Y8G0_9EURY</name>
<keyword evidence="4" id="KW-1185">Reference proteome</keyword>
<dbReference type="PIRSF" id="PIRSF018671">
    <property type="entry name" value="UCP018671"/>
    <property type="match status" value="1"/>
</dbReference>
<gene>
    <name evidence="3" type="ORF">SAMN04488587_0306</name>
</gene>
<feature type="domain" description="DUF1616" evidence="2">
    <location>
        <begin position="14"/>
        <end position="290"/>
    </location>
</feature>
<dbReference type="STRING" id="1353158.SAMN04488587_0306"/>
<evidence type="ECO:0000259" key="2">
    <source>
        <dbReference type="Pfam" id="PF07760"/>
    </source>
</evidence>
<evidence type="ECO:0000256" key="1">
    <source>
        <dbReference type="SAM" id="Phobius"/>
    </source>
</evidence>
<dbReference type="InterPro" id="IPR011674">
    <property type="entry name" value="DUF1616"/>
</dbReference>
<proteinExistence type="predicted"/>
<dbReference type="OrthoDB" id="82282at2157"/>
<evidence type="ECO:0000313" key="3">
    <source>
        <dbReference type="EMBL" id="SES64665.1"/>
    </source>
</evidence>
<feature type="transmembrane region" description="Helical" evidence="1">
    <location>
        <begin position="69"/>
        <end position="90"/>
    </location>
</feature>
<dbReference type="EMBL" id="FOHQ01000001">
    <property type="protein sequence ID" value="SES64665.1"/>
    <property type="molecule type" value="Genomic_DNA"/>
</dbReference>
<organism evidence="3 4">
    <name type="scientific">Methanococcoides vulcani</name>
    <dbReference type="NCBI Taxonomy" id="1353158"/>
    <lineage>
        <taxon>Archaea</taxon>
        <taxon>Methanobacteriati</taxon>
        <taxon>Methanobacteriota</taxon>
        <taxon>Stenosarchaea group</taxon>
        <taxon>Methanomicrobia</taxon>
        <taxon>Methanosarcinales</taxon>
        <taxon>Methanosarcinaceae</taxon>
        <taxon>Methanococcoides</taxon>
    </lineage>
</organism>
<dbReference type="Proteomes" id="UP000243338">
    <property type="component" value="Unassembled WGS sequence"/>
</dbReference>
<keyword evidence="1" id="KW-1133">Transmembrane helix</keyword>
<dbReference type="AlphaFoldDB" id="A0A1H9Y8G0"/>
<keyword evidence="1" id="KW-0472">Membrane</keyword>
<reference evidence="4" key="1">
    <citation type="submission" date="2016-10" db="EMBL/GenBank/DDBJ databases">
        <authorList>
            <person name="Varghese N."/>
            <person name="Submissions S."/>
        </authorList>
    </citation>
    <scope>NUCLEOTIDE SEQUENCE [LARGE SCALE GENOMIC DNA]</scope>
    <source>
        <strain evidence="4">SLH 33</strain>
    </source>
</reference>
<evidence type="ECO:0000313" key="4">
    <source>
        <dbReference type="Proteomes" id="UP000243338"/>
    </source>
</evidence>
<accession>A0A1H9Y8G0</accession>
<sequence>MFHRNKIPSDIQVVIALVLLTCIFITIPTLSNTPIRTALGLPMVLFLPGYALIAALFPGKDDLDGIERLALSFGLSIAVVPLIGLALNYTPWGIRLFPILISLSAFTVIMCAVAVFRRNNLPEDDKFTVPFYSAYVSAKEEITKKPENKIDRILTILLVISILASIVTLAYVVVTPKEGEKFTEFYILGLDGMADNYPTDLQFGQNGTVIVGIVNHEYTDTEYSIELMLENSSQMMEQDLHQIILQHNQTWEKEVTFTPASAGEDMKLQFLLYKDKNMTEPYRDLHLWVDMKEM</sequence>
<keyword evidence="1" id="KW-0812">Transmembrane</keyword>
<dbReference type="InterPro" id="IPR014495">
    <property type="entry name" value="UCP018671"/>
</dbReference>
<dbReference type="Pfam" id="PF07760">
    <property type="entry name" value="DUF1616"/>
    <property type="match status" value="1"/>
</dbReference>